<reference evidence="3 4" key="1">
    <citation type="journal article" date="2016" name="Proc. Natl. Acad. Sci. U.S.A.">
        <title>Comparative genomics of biotechnologically important yeasts.</title>
        <authorList>
            <person name="Riley R."/>
            <person name="Haridas S."/>
            <person name="Wolfe K.H."/>
            <person name="Lopes M.R."/>
            <person name="Hittinger C.T."/>
            <person name="Goeker M."/>
            <person name="Salamov A.A."/>
            <person name="Wisecaver J.H."/>
            <person name="Long T.M."/>
            <person name="Calvey C.H."/>
            <person name="Aerts A.L."/>
            <person name="Barry K.W."/>
            <person name="Choi C."/>
            <person name="Clum A."/>
            <person name="Coughlan A.Y."/>
            <person name="Deshpande S."/>
            <person name="Douglass A.P."/>
            <person name="Hanson S.J."/>
            <person name="Klenk H.-P."/>
            <person name="LaButti K.M."/>
            <person name="Lapidus A."/>
            <person name="Lindquist E.A."/>
            <person name="Lipzen A.M."/>
            <person name="Meier-Kolthoff J.P."/>
            <person name="Ohm R.A."/>
            <person name="Otillar R.P."/>
            <person name="Pangilinan J.L."/>
            <person name="Peng Y."/>
            <person name="Rokas A."/>
            <person name="Rosa C.A."/>
            <person name="Scheuner C."/>
            <person name="Sibirny A.A."/>
            <person name="Slot J.C."/>
            <person name="Stielow J.B."/>
            <person name="Sun H."/>
            <person name="Kurtzman C.P."/>
            <person name="Blackwell M."/>
            <person name="Grigoriev I.V."/>
            <person name="Jeffries T.W."/>
        </authorList>
    </citation>
    <scope>NUCLEOTIDE SEQUENCE [LARGE SCALE GENOMIC DNA]</scope>
    <source>
        <strain evidence="3 4">NRRL Y-11557</strain>
    </source>
</reference>
<sequence>MTIARTVADSRSMDVLHDQQHILSSTLPVSTATSCGISILSPMVTAASVAAAAASSATSIFSSPNLTNALTDVDGAVSTTAVDLGSSAPSPVISQFARIMRSLATVIVKQTSEVDIPDRRIGTFVAYLTSPFALLCMLMAIVLNRTVVFASVRRPQTLPVYARLLIRSVAIVQLARATGPLLTALKCYSPVLAQYIPEYFAIHPDEEKCPGPDILWHLYKAFCTGHFVETFSSALQGRVPSPDTGMTLFEYSLAFQEAQSAQRPSVEVLVISLIWALNYLTFLIISVLDLQNYRLIPSTFFGIISLTYFAASTYHGRAQFFPTVWVIGFAPHLAVLYVIILCGSIYLLASLFAGGTSNLQSSVRTVNVSLSEDFYSCLLKLGILVLTSAADATYMAEGPSLVVPETTWIEALEFNRRAGFEYINEMPVDHEDGSRSMHKRLTFSADVVGDYNSAFNNSFGLAAARPTKKRRRRYSVSLRHSSSGHNSVKRSGYGSHNVRVGGNIHALHGAAAASQRKTGRFGRLVLLYRLRMAYKLVSWCFRMCINLVWKALFRLNRRCQAAADVEGENVVDGPIQQNVDAASNLLSDEEYYSLFLQGEQLPEEDPSGDFEPSDDDEDFTTIENDEDDNEGASSSALTVASQVGATSELFPEMSMLDISLSSLLLPSTPEERRLARVMVAHMSTHEIVTRAKMGQFEDRSYGSNNLYDDYSDGSGSDSFDDESAIIVSLINERRWNGAKSASTPGYGIVEDSDDGVTSYRPSLCVVCHAAQRNIVLWPCRCLAVCEECRVSLALRNFKGCVCCRRDVVSFSRLFVP</sequence>
<feature type="transmembrane region" description="Helical" evidence="2">
    <location>
        <begin position="323"/>
        <end position="349"/>
    </location>
</feature>
<dbReference type="Gene3D" id="3.30.40.10">
    <property type="entry name" value="Zinc/RING finger domain, C3HC4 (zinc finger)"/>
    <property type="match status" value="1"/>
</dbReference>
<dbReference type="Pfam" id="PF13920">
    <property type="entry name" value="zf-C3HC4_3"/>
    <property type="match status" value="1"/>
</dbReference>
<dbReference type="PROSITE" id="PS51257">
    <property type="entry name" value="PROKAR_LIPOPROTEIN"/>
    <property type="match status" value="1"/>
</dbReference>
<dbReference type="PANTHER" id="PTHR22696">
    <property type="entry name" value="E3 UBIQUITIN-PROTEIN LIGASE RNF26"/>
    <property type="match status" value="1"/>
</dbReference>
<dbReference type="PANTHER" id="PTHR22696:SF1">
    <property type="entry name" value="E3 UBIQUITIN-PROTEIN LIGASE RNF26"/>
    <property type="match status" value="1"/>
</dbReference>
<feature type="compositionally biased region" description="Acidic residues" evidence="1">
    <location>
        <begin position="602"/>
        <end position="630"/>
    </location>
</feature>
<dbReference type="CDD" id="cd16616">
    <property type="entry name" value="mRING-HC-C4C4_Asi1p-like"/>
    <property type="match status" value="1"/>
</dbReference>
<feature type="transmembrane region" description="Helical" evidence="2">
    <location>
        <begin position="124"/>
        <end position="144"/>
    </location>
</feature>
<feature type="region of interest" description="Disordered" evidence="1">
    <location>
        <begin position="470"/>
        <end position="492"/>
    </location>
</feature>
<evidence type="ECO:0000256" key="1">
    <source>
        <dbReference type="SAM" id="MobiDB-lite"/>
    </source>
</evidence>
<evidence type="ECO:0000313" key="3">
    <source>
        <dbReference type="EMBL" id="ODQ75174.1"/>
    </source>
</evidence>
<dbReference type="EMBL" id="KV454291">
    <property type="protein sequence ID" value="ODQ75174.1"/>
    <property type="molecule type" value="Genomic_DNA"/>
</dbReference>
<accession>A0A1E3QCI6</accession>
<keyword evidence="2" id="KW-0812">Transmembrane</keyword>
<keyword evidence="2" id="KW-0472">Membrane</keyword>
<dbReference type="GO" id="GO:0061630">
    <property type="term" value="F:ubiquitin protein ligase activity"/>
    <property type="evidence" value="ECO:0007669"/>
    <property type="project" value="TreeGrafter"/>
</dbReference>
<dbReference type="AlphaFoldDB" id="A0A1E3QCI6"/>
<feature type="transmembrane region" description="Helical" evidence="2">
    <location>
        <begin position="268"/>
        <end position="288"/>
    </location>
</feature>
<dbReference type="Proteomes" id="UP000094385">
    <property type="component" value="Unassembled WGS sequence"/>
</dbReference>
<keyword evidence="4" id="KW-1185">Reference proteome</keyword>
<dbReference type="GO" id="GO:0006511">
    <property type="term" value="P:ubiquitin-dependent protein catabolic process"/>
    <property type="evidence" value="ECO:0007669"/>
    <property type="project" value="TreeGrafter"/>
</dbReference>
<proteinExistence type="predicted"/>
<feature type="transmembrane region" description="Helical" evidence="2">
    <location>
        <begin position="294"/>
        <end position="311"/>
    </location>
</feature>
<evidence type="ECO:0000313" key="4">
    <source>
        <dbReference type="Proteomes" id="UP000094385"/>
    </source>
</evidence>
<organism evidence="3 4">
    <name type="scientific">Lipomyces starkeyi NRRL Y-11557</name>
    <dbReference type="NCBI Taxonomy" id="675824"/>
    <lineage>
        <taxon>Eukaryota</taxon>
        <taxon>Fungi</taxon>
        <taxon>Dikarya</taxon>
        <taxon>Ascomycota</taxon>
        <taxon>Saccharomycotina</taxon>
        <taxon>Lipomycetes</taxon>
        <taxon>Lipomycetales</taxon>
        <taxon>Lipomycetaceae</taxon>
        <taxon>Lipomyces</taxon>
    </lineage>
</organism>
<dbReference type="OrthoDB" id="66726at2759"/>
<dbReference type="InterPro" id="IPR013083">
    <property type="entry name" value="Znf_RING/FYVE/PHD"/>
</dbReference>
<evidence type="ECO:0000256" key="2">
    <source>
        <dbReference type="SAM" id="Phobius"/>
    </source>
</evidence>
<evidence type="ECO:0008006" key="5">
    <source>
        <dbReference type="Google" id="ProtNLM"/>
    </source>
</evidence>
<keyword evidence="2" id="KW-1133">Transmembrane helix</keyword>
<feature type="region of interest" description="Disordered" evidence="1">
    <location>
        <begin position="602"/>
        <end position="637"/>
    </location>
</feature>
<gene>
    <name evidence="3" type="ORF">LIPSTDRAFT_103222</name>
</gene>
<dbReference type="STRING" id="675824.A0A1E3QCI6"/>
<dbReference type="GO" id="GO:0016567">
    <property type="term" value="P:protein ubiquitination"/>
    <property type="evidence" value="ECO:0007669"/>
    <property type="project" value="TreeGrafter"/>
</dbReference>
<name>A0A1E3QCI6_LIPST</name>
<protein>
    <recommendedName>
        <fullName evidence="5">RING-type domain-containing protein</fullName>
    </recommendedName>
</protein>